<dbReference type="EMBL" id="JAJNBZ010000006">
    <property type="protein sequence ID" value="MCE5169750.1"/>
    <property type="molecule type" value="Genomic_DNA"/>
</dbReference>
<dbReference type="Pfam" id="PF01636">
    <property type="entry name" value="APH"/>
    <property type="match status" value="1"/>
</dbReference>
<reference evidence="3 4" key="1">
    <citation type="submission" date="2021-11" db="EMBL/GenBank/DDBJ databases">
        <title>Draft genome sequence of Paenibacillus profundus YoMME, a new Gram-positive bacteria with exoelectrogenic properties.</title>
        <authorList>
            <person name="Hubenova Y."/>
            <person name="Hubenova E."/>
            <person name="Manasiev Y."/>
            <person name="Peykov S."/>
            <person name="Mitov M."/>
        </authorList>
    </citation>
    <scope>NUCLEOTIDE SEQUENCE [LARGE SCALE GENOMIC DNA]</scope>
    <source>
        <strain evidence="3 4">YoMME</strain>
    </source>
</reference>
<protein>
    <submittedName>
        <fullName evidence="3">Phosphotransferase</fullName>
    </submittedName>
</protein>
<sequence length="320" mass="37403">MMKLSTMKKMVATLNENWQSPLGEKIMELWEHDPGSLYYVRSSANSVFSFTRQGVRRYLRFNDECERIRASIEAEMDVLLYLREQSIRAGQPVKSRNGRYVEEVPTQWGTFHATVFEAVEGNQIDDEQLTEEQFVAWGRGLGRLHHIFKQMPKETSERRPDWRNHLESVRDTVPAEEEAIHRELGLVLHWAESLEQTEDTYGLIHYDFDMDNQHWVGDDVGVFDFDECARYWYAADIAFTLKDLWLEGTEGAHPGIQQFVRGYALETSVDPLLPEQIPWFIRMYELILYADLYRSVDIDPTSDHPEWLMGLNCIADASVR</sequence>
<comment type="caution">
    <text evidence="3">The sequence shown here is derived from an EMBL/GenBank/DDBJ whole genome shotgun (WGS) entry which is preliminary data.</text>
</comment>
<dbReference type="PANTHER" id="PTHR21064">
    <property type="entry name" value="AMINOGLYCOSIDE PHOSPHOTRANSFERASE DOMAIN-CONTAINING PROTEIN-RELATED"/>
    <property type="match status" value="1"/>
</dbReference>
<accession>A0ABS8YGR4</accession>
<evidence type="ECO:0000313" key="3">
    <source>
        <dbReference type="EMBL" id="MCE5169750.1"/>
    </source>
</evidence>
<dbReference type="Gene3D" id="3.90.1200.10">
    <property type="match status" value="1"/>
</dbReference>
<dbReference type="RefSeq" id="WP_233696657.1">
    <property type="nucleotide sequence ID" value="NZ_JAJNBZ010000006.1"/>
</dbReference>
<evidence type="ECO:0000259" key="2">
    <source>
        <dbReference type="Pfam" id="PF01636"/>
    </source>
</evidence>
<organism evidence="3 4">
    <name type="scientific">Paenibacillus profundus</name>
    <dbReference type="NCBI Taxonomy" id="1173085"/>
    <lineage>
        <taxon>Bacteria</taxon>
        <taxon>Bacillati</taxon>
        <taxon>Bacillota</taxon>
        <taxon>Bacilli</taxon>
        <taxon>Bacillales</taxon>
        <taxon>Paenibacillaceae</taxon>
        <taxon>Paenibacillus</taxon>
    </lineage>
</organism>
<comment type="similarity">
    <text evidence="1">Belongs to the pseudomonas-type ThrB family.</text>
</comment>
<gene>
    <name evidence="3" type="ORF">LQV63_10530</name>
</gene>
<feature type="domain" description="Aminoglycoside phosphotransferase" evidence="2">
    <location>
        <begin position="56"/>
        <end position="246"/>
    </location>
</feature>
<dbReference type="InterPro" id="IPR011009">
    <property type="entry name" value="Kinase-like_dom_sf"/>
</dbReference>
<dbReference type="PANTHER" id="PTHR21064:SF6">
    <property type="entry name" value="AMINOGLYCOSIDE PHOSPHOTRANSFERASE DOMAIN-CONTAINING PROTEIN"/>
    <property type="match status" value="1"/>
</dbReference>
<dbReference type="InterPro" id="IPR050249">
    <property type="entry name" value="Pseudomonas-type_ThrB"/>
</dbReference>
<evidence type="ECO:0000313" key="4">
    <source>
        <dbReference type="Proteomes" id="UP001199916"/>
    </source>
</evidence>
<dbReference type="InterPro" id="IPR002575">
    <property type="entry name" value="Aminoglycoside_PTrfase"/>
</dbReference>
<name>A0ABS8YGR4_9BACL</name>
<keyword evidence="4" id="KW-1185">Reference proteome</keyword>
<dbReference type="Proteomes" id="UP001199916">
    <property type="component" value="Unassembled WGS sequence"/>
</dbReference>
<evidence type="ECO:0000256" key="1">
    <source>
        <dbReference type="ARBA" id="ARBA00038240"/>
    </source>
</evidence>
<proteinExistence type="inferred from homology"/>
<dbReference type="SUPFAM" id="SSF56112">
    <property type="entry name" value="Protein kinase-like (PK-like)"/>
    <property type="match status" value="1"/>
</dbReference>